<proteinExistence type="predicted"/>
<sequence>METMLDPRVLDNHELDAELAALRRGRDQSMDEGADDAAVAEADRLISAFEQEIESRRQAAADPEI</sequence>
<accession>A0A239KSB2</accession>
<dbReference type="AlphaFoldDB" id="A0A239KSB2"/>
<dbReference type="Proteomes" id="UP000198327">
    <property type="component" value="Unassembled WGS sequence"/>
</dbReference>
<organism evidence="1 2">
    <name type="scientific">Rhodococcoides kyotonense</name>
    <dbReference type="NCBI Taxonomy" id="398843"/>
    <lineage>
        <taxon>Bacteria</taxon>
        <taxon>Bacillati</taxon>
        <taxon>Actinomycetota</taxon>
        <taxon>Actinomycetes</taxon>
        <taxon>Mycobacteriales</taxon>
        <taxon>Nocardiaceae</taxon>
        <taxon>Rhodococcoides</taxon>
    </lineage>
</organism>
<keyword evidence="2" id="KW-1185">Reference proteome</keyword>
<evidence type="ECO:0000313" key="2">
    <source>
        <dbReference type="Proteomes" id="UP000198327"/>
    </source>
</evidence>
<dbReference type="EMBL" id="FZOW01000011">
    <property type="protein sequence ID" value="SNT20930.1"/>
    <property type="molecule type" value="Genomic_DNA"/>
</dbReference>
<name>A0A239KSB2_9NOCA</name>
<reference evidence="2" key="1">
    <citation type="submission" date="2017-06" db="EMBL/GenBank/DDBJ databases">
        <authorList>
            <person name="Varghese N."/>
            <person name="Submissions S."/>
        </authorList>
    </citation>
    <scope>NUCLEOTIDE SEQUENCE [LARGE SCALE GENOMIC DNA]</scope>
    <source>
        <strain evidence="2">JCM 23211</strain>
    </source>
</reference>
<protein>
    <submittedName>
        <fullName evidence="1">Uncharacterized protein</fullName>
    </submittedName>
</protein>
<gene>
    <name evidence="1" type="ORF">SAMN05421642_11156</name>
</gene>
<evidence type="ECO:0000313" key="1">
    <source>
        <dbReference type="EMBL" id="SNT20930.1"/>
    </source>
</evidence>